<dbReference type="NCBIfam" id="TIGR03590">
    <property type="entry name" value="PseG"/>
    <property type="match status" value="1"/>
</dbReference>
<dbReference type="Gene3D" id="3.40.50.11190">
    <property type="match status" value="1"/>
</dbReference>
<feature type="binding site" evidence="2">
    <location>
        <position position="182"/>
    </location>
    <ligand>
        <name>substrate</name>
    </ligand>
</feature>
<dbReference type="InterPro" id="IPR007235">
    <property type="entry name" value="Glyco_trans_28_C"/>
</dbReference>
<comment type="caution">
    <text evidence="4">The sequence shown here is derived from an EMBL/GenBank/DDBJ whole genome shotgun (WGS) entry which is preliminary data.</text>
</comment>
<dbReference type="PANTHER" id="PTHR21015:SF22">
    <property type="entry name" value="GLYCOSYLTRANSFERASE"/>
    <property type="match status" value="1"/>
</dbReference>
<dbReference type="SUPFAM" id="SSF53756">
    <property type="entry name" value="UDP-Glycosyltransferase/glycogen phosphorylase"/>
    <property type="match status" value="1"/>
</dbReference>
<sequence>MKVVFRADASLQMGTGHVMRCLTLADALTAGGASCEFICRTHPGNLLGLIRSKGYTVHELAVSPDLSGAGVSRCDKESGEQSPTHGHWLGASQSEDVAACAPILAELQPDWLIVDHYALDARWEQALKPYYRKLMVIDDLADRPHACDLLLDQTFGRQSEDYRVWVPGDCQVLCGSGYALLRPEFAALRSYSLQRRVKPQLRQLLITMGGVDKDNATGRVLDALRESPLPSDCRITVIMGPTTPWLDEVKRQALSMPWATEVLVGVSDMARLMADSDLAVGAAGATSWERCCLGLPTAMMVLAENQRYAAALLERAGAVRMFLPDSPLNMQINHLINELVGVEGSLRRLVESASRITDGQGCALVSDFVLGKGRRK</sequence>
<keyword evidence="5" id="KW-1185">Reference proteome</keyword>
<evidence type="ECO:0000256" key="2">
    <source>
        <dbReference type="PIRSR" id="PIRSR620023-2"/>
    </source>
</evidence>
<evidence type="ECO:0000313" key="4">
    <source>
        <dbReference type="EMBL" id="PNF75291.1"/>
    </source>
</evidence>
<evidence type="ECO:0000313" key="5">
    <source>
        <dbReference type="Proteomes" id="UP000235881"/>
    </source>
</evidence>
<gene>
    <name evidence="4" type="primary">pseG</name>
    <name evidence="4" type="ORF">CXK95_16940</name>
</gene>
<dbReference type="Proteomes" id="UP000235881">
    <property type="component" value="Unassembled WGS sequence"/>
</dbReference>
<dbReference type="AlphaFoldDB" id="A0A8E2QD36"/>
<reference evidence="4 5" key="1">
    <citation type="submission" date="2018-01" db="EMBL/GenBank/DDBJ databases">
        <title>Denitrification phenotypes of diverse strains of Pseudomonas stutzeri.</title>
        <authorList>
            <person name="Milligan D.A."/>
            <person name="Bergaust L."/>
            <person name="Bakken L.R."/>
            <person name="Frostegard A."/>
        </authorList>
    </citation>
    <scope>NUCLEOTIDE SEQUENCE [LARGE SCALE GENOMIC DNA]</scope>
    <source>
        <strain evidence="4 5">DSM 50238</strain>
    </source>
</reference>
<dbReference type="EMBL" id="POUK01000007">
    <property type="protein sequence ID" value="PNF75291.1"/>
    <property type="molecule type" value="Genomic_DNA"/>
</dbReference>
<dbReference type="GO" id="GO:0016787">
    <property type="term" value="F:hydrolase activity"/>
    <property type="evidence" value="ECO:0007669"/>
    <property type="project" value="UniProtKB-KW"/>
</dbReference>
<evidence type="ECO:0000259" key="3">
    <source>
        <dbReference type="Pfam" id="PF04101"/>
    </source>
</evidence>
<dbReference type="InterPro" id="IPR020023">
    <property type="entry name" value="PseG"/>
</dbReference>
<evidence type="ECO:0000256" key="1">
    <source>
        <dbReference type="PIRSR" id="PIRSR620023-1"/>
    </source>
</evidence>
<dbReference type="Gene3D" id="3.40.50.2000">
    <property type="entry name" value="Glycogen Phosphorylase B"/>
    <property type="match status" value="1"/>
</dbReference>
<accession>A0A8E2QD36</accession>
<dbReference type="GO" id="GO:0016758">
    <property type="term" value="F:hexosyltransferase activity"/>
    <property type="evidence" value="ECO:0007669"/>
    <property type="project" value="InterPro"/>
</dbReference>
<feature type="binding site" evidence="2">
    <location>
        <position position="289"/>
    </location>
    <ligand>
        <name>substrate</name>
    </ligand>
</feature>
<name>A0A8E2QD36_9GAMM</name>
<dbReference type="RefSeq" id="WP_102829426.1">
    <property type="nucleotide sequence ID" value="NZ_CP065721.1"/>
</dbReference>
<dbReference type="Pfam" id="PF04101">
    <property type="entry name" value="Glyco_tran_28_C"/>
    <property type="match status" value="1"/>
</dbReference>
<dbReference type="PANTHER" id="PTHR21015">
    <property type="entry name" value="UDP-N-ACETYLGLUCOSAMINE--N-ACETYLMURAMYL-(PENTAPEPTIDE) PYROPHOSPHORYL-UNDECAPRENOL N-ACETYLGLUCOSAMINE TRANSFERASE 1"/>
    <property type="match status" value="1"/>
</dbReference>
<keyword evidence="4" id="KW-0378">Hydrolase</keyword>
<proteinExistence type="predicted"/>
<feature type="active site" description="Proton acceptor" evidence="1">
    <location>
        <position position="17"/>
    </location>
</feature>
<feature type="domain" description="Glycosyl transferase family 28 C-terminal" evidence="3">
    <location>
        <begin position="221"/>
        <end position="325"/>
    </location>
</feature>
<protein>
    <submittedName>
        <fullName evidence="4">UDP-2,4-diacetamido-2,4, 6-trideoxy-beta-L-altropyranose hydrolase</fullName>
    </submittedName>
</protein>
<organism evidence="4 5">
    <name type="scientific">Stutzerimonas degradans</name>
    <dbReference type="NCBI Taxonomy" id="2968968"/>
    <lineage>
        <taxon>Bacteria</taxon>
        <taxon>Pseudomonadati</taxon>
        <taxon>Pseudomonadota</taxon>
        <taxon>Gammaproteobacteria</taxon>
        <taxon>Pseudomonadales</taxon>
        <taxon>Pseudomonadaceae</taxon>
        <taxon>Stutzerimonas</taxon>
    </lineage>
</organism>